<accession>A0AB35JN81</accession>
<comment type="caution">
    <text evidence="1">The sequence shown here is derived from an EMBL/GenBank/DDBJ whole genome shotgun (WGS) entry which is preliminary data.</text>
</comment>
<organism evidence="1 2">
    <name type="scientific">Pseudomonas syringae pv. syringae</name>
    <dbReference type="NCBI Taxonomy" id="321"/>
    <lineage>
        <taxon>Bacteria</taxon>
        <taxon>Pseudomonadati</taxon>
        <taxon>Pseudomonadota</taxon>
        <taxon>Gammaproteobacteria</taxon>
        <taxon>Pseudomonadales</taxon>
        <taxon>Pseudomonadaceae</taxon>
        <taxon>Pseudomonas</taxon>
        <taxon>Pseudomonas syringae</taxon>
    </lineage>
</organism>
<reference evidence="1" key="1">
    <citation type="submission" date="2021-04" db="EMBL/GenBank/DDBJ databases">
        <title>Genome Sequence and Comparative Genome Analysis of Pseudomonas syringae pv. syringae strains EC33 and LMG5496 isolated from Citrus plants from Tunisia and Greece.</title>
        <authorList>
            <person name="Abdellatif E."/>
            <person name="Baeyen S."/>
        </authorList>
    </citation>
    <scope>NUCLEOTIDE SEQUENCE</scope>
    <source>
        <strain evidence="1">LMG 5496</strain>
    </source>
</reference>
<name>A0AB35JN81_PSESY</name>
<sequence>MIGVVLHIKNPDLDLVKLNWGTPVDSETKGVDPNSIRYVLFCVSENLKLAGKVERVVCHPNSATKPYFIEFSDFIIPPANFSVPLGRAPDKLVFINPNCLKEIETSFASPKCEKRPLEVPLHLSIGEAVKALSARYGLLEENIKISLHN</sequence>
<evidence type="ECO:0000313" key="1">
    <source>
        <dbReference type="EMBL" id="MDC3735399.1"/>
    </source>
</evidence>
<dbReference type="AlphaFoldDB" id="A0AB35JN81"/>
<dbReference type="RefSeq" id="WP_272233789.1">
    <property type="nucleotide sequence ID" value="NZ_JAGSOW010000002.1"/>
</dbReference>
<protein>
    <submittedName>
        <fullName evidence="1">Uncharacterized protein</fullName>
    </submittedName>
</protein>
<dbReference type="EMBL" id="JAGSOW010000002">
    <property type="protein sequence ID" value="MDC3735399.1"/>
    <property type="molecule type" value="Genomic_DNA"/>
</dbReference>
<dbReference type="Proteomes" id="UP001220207">
    <property type="component" value="Unassembled WGS sequence"/>
</dbReference>
<gene>
    <name evidence="1" type="ORF">KDL27_06350</name>
</gene>
<proteinExistence type="predicted"/>
<evidence type="ECO:0000313" key="2">
    <source>
        <dbReference type="Proteomes" id="UP001220207"/>
    </source>
</evidence>